<dbReference type="PROSITE" id="PS51318">
    <property type="entry name" value="TAT"/>
    <property type="match status" value="1"/>
</dbReference>
<name>A0A8J3CAK6_9PSEU</name>
<dbReference type="InterPro" id="IPR001764">
    <property type="entry name" value="Glyco_hydro_3_N"/>
</dbReference>
<sequence length="611" mass="65200">MGKERSPSRRTATALAALVTALCAAVPASARPHVPVAAGPEPPPPPPAEQTEQDWATTTLRQMSLPEKVGQLFVTYVHGTDANAPHPENRKEYGVDTPAEVVERYHLGGVVYFNWSANFSNPPQVARLSNGLQRAALASGARIPLLISTDQEHGMISRLGPPATQFPGGMALGAGRDTGAAEEAARIAAAELRAVGINQNYAPVADVNVNPANPIIGIRSFSSDPTLAADMVAAQVRGYQKGGWRGEGVASTVKHFPGHGDTNVDSHTGLPVIEHDREQWQQLDAPPFRAAIEQGVDMIMSAHIVVPKLDSSGEPATLSPTVLTGMLRKELGFHGVVITDSLQMEGVRQRHSDAEIAVRALLAGADQLLMPQDMDAAYNGVLEAVRSGRISEQRIDESVRRVLEMKFRQGILIRPIVDESAVSRTVGTPENLAAAQRITDGTTTLIRNDDKILPLRSRPNRVLVTGWGETTTATLAKRISARGPSVTTKTTGMKPDASRIAEAVGAAKEHDLTVVLTNGAWNDPGQRDLVRQLAGTGKPVVTVAVRDAYDAAHVDEAHTWLATYSYAPVAMESLAKVVFGEIAPRGKLPVAIPDPGRPGVDRYPFGHGLGW</sequence>
<feature type="chain" id="PRO_5035153371" description="beta-N-acetylhexosaminidase" evidence="6">
    <location>
        <begin position="31"/>
        <end position="611"/>
    </location>
</feature>
<dbReference type="Pfam" id="PF01915">
    <property type="entry name" value="Glyco_hydro_3_C"/>
    <property type="match status" value="1"/>
</dbReference>
<dbReference type="InterPro" id="IPR036881">
    <property type="entry name" value="Glyco_hydro_3_C_sf"/>
</dbReference>
<keyword evidence="6" id="KW-0732">Signal</keyword>
<keyword evidence="4" id="KW-0378">Hydrolase</keyword>
<evidence type="ECO:0000259" key="8">
    <source>
        <dbReference type="Pfam" id="PF01915"/>
    </source>
</evidence>
<evidence type="ECO:0000259" key="7">
    <source>
        <dbReference type="Pfam" id="PF00933"/>
    </source>
</evidence>
<dbReference type="Gene3D" id="3.40.50.1700">
    <property type="entry name" value="Glycoside hydrolase family 3 C-terminal domain"/>
    <property type="match status" value="1"/>
</dbReference>
<dbReference type="Pfam" id="PF00933">
    <property type="entry name" value="Glyco_hydro_3"/>
    <property type="match status" value="1"/>
</dbReference>
<gene>
    <name evidence="9" type="ORF">GCM10012275_39920</name>
</gene>
<dbReference type="SUPFAM" id="SSF52279">
    <property type="entry name" value="Beta-D-glucan exohydrolase, C-terminal domain"/>
    <property type="match status" value="1"/>
</dbReference>
<dbReference type="AlphaFoldDB" id="A0A8J3CAK6"/>
<evidence type="ECO:0000256" key="5">
    <source>
        <dbReference type="ARBA" id="ARBA00023295"/>
    </source>
</evidence>
<evidence type="ECO:0000256" key="4">
    <source>
        <dbReference type="ARBA" id="ARBA00022801"/>
    </source>
</evidence>
<dbReference type="InterPro" id="IPR050226">
    <property type="entry name" value="NagZ_Beta-hexosaminidase"/>
</dbReference>
<evidence type="ECO:0000256" key="1">
    <source>
        <dbReference type="ARBA" id="ARBA00001231"/>
    </source>
</evidence>
<dbReference type="EC" id="3.2.1.52" evidence="3"/>
<reference evidence="9" key="1">
    <citation type="journal article" date="2014" name="Int. J. Syst. Evol. Microbiol.">
        <title>Complete genome sequence of Corynebacterium casei LMG S-19264T (=DSM 44701T), isolated from a smear-ripened cheese.</title>
        <authorList>
            <consortium name="US DOE Joint Genome Institute (JGI-PGF)"/>
            <person name="Walter F."/>
            <person name="Albersmeier A."/>
            <person name="Kalinowski J."/>
            <person name="Ruckert C."/>
        </authorList>
    </citation>
    <scope>NUCLEOTIDE SEQUENCE</scope>
    <source>
        <strain evidence="9">CGMCC 4.5737</strain>
    </source>
</reference>
<dbReference type="InterPro" id="IPR036962">
    <property type="entry name" value="Glyco_hydro_3_N_sf"/>
</dbReference>
<dbReference type="Proteomes" id="UP000637578">
    <property type="component" value="Unassembled WGS sequence"/>
</dbReference>
<keyword evidence="10" id="KW-1185">Reference proteome</keyword>
<evidence type="ECO:0000256" key="2">
    <source>
        <dbReference type="ARBA" id="ARBA00005336"/>
    </source>
</evidence>
<feature type="domain" description="Glycoside hydrolase family 3 C-terminal" evidence="8">
    <location>
        <begin position="444"/>
        <end position="610"/>
    </location>
</feature>
<feature type="domain" description="Glycoside hydrolase family 3 N-terminal" evidence="7">
    <location>
        <begin position="65"/>
        <end position="404"/>
    </location>
</feature>
<evidence type="ECO:0000313" key="9">
    <source>
        <dbReference type="EMBL" id="GGM65418.1"/>
    </source>
</evidence>
<dbReference type="InterPro" id="IPR017853">
    <property type="entry name" value="GH"/>
</dbReference>
<dbReference type="InterPro" id="IPR006311">
    <property type="entry name" value="TAT_signal"/>
</dbReference>
<comment type="caution">
    <text evidence="9">The sequence shown here is derived from an EMBL/GenBank/DDBJ whole genome shotgun (WGS) entry which is preliminary data.</text>
</comment>
<comment type="similarity">
    <text evidence="2">Belongs to the glycosyl hydrolase 3 family.</text>
</comment>
<feature type="signal peptide" evidence="6">
    <location>
        <begin position="1"/>
        <end position="30"/>
    </location>
</feature>
<dbReference type="EMBL" id="BMMK01000019">
    <property type="protein sequence ID" value="GGM65418.1"/>
    <property type="molecule type" value="Genomic_DNA"/>
</dbReference>
<reference evidence="9" key="2">
    <citation type="submission" date="2020-09" db="EMBL/GenBank/DDBJ databases">
        <authorList>
            <person name="Sun Q."/>
            <person name="Zhou Y."/>
        </authorList>
    </citation>
    <scope>NUCLEOTIDE SEQUENCE</scope>
    <source>
        <strain evidence="9">CGMCC 4.5737</strain>
    </source>
</reference>
<comment type="catalytic activity">
    <reaction evidence="1">
        <text>Hydrolysis of terminal non-reducing N-acetyl-D-hexosamine residues in N-acetyl-beta-D-hexosaminides.</text>
        <dbReference type="EC" id="3.2.1.52"/>
    </reaction>
</comment>
<evidence type="ECO:0000256" key="6">
    <source>
        <dbReference type="SAM" id="SignalP"/>
    </source>
</evidence>
<dbReference type="RefSeq" id="WP_229686547.1">
    <property type="nucleotide sequence ID" value="NZ_BMMK01000019.1"/>
</dbReference>
<accession>A0A8J3CAK6</accession>
<dbReference type="Gene3D" id="3.20.20.300">
    <property type="entry name" value="Glycoside hydrolase, family 3, N-terminal domain"/>
    <property type="match status" value="1"/>
</dbReference>
<dbReference type="PANTHER" id="PTHR30480">
    <property type="entry name" value="BETA-HEXOSAMINIDASE-RELATED"/>
    <property type="match status" value="1"/>
</dbReference>
<dbReference type="GO" id="GO:0004563">
    <property type="term" value="F:beta-N-acetylhexosaminidase activity"/>
    <property type="evidence" value="ECO:0007669"/>
    <property type="project" value="UniProtKB-EC"/>
</dbReference>
<dbReference type="GO" id="GO:0009254">
    <property type="term" value="P:peptidoglycan turnover"/>
    <property type="evidence" value="ECO:0007669"/>
    <property type="project" value="TreeGrafter"/>
</dbReference>
<proteinExistence type="inferred from homology"/>
<dbReference type="InterPro" id="IPR002772">
    <property type="entry name" value="Glyco_hydro_3_C"/>
</dbReference>
<organism evidence="9 10">
    <name type="scientific">Longimycelium tulufanense</name>
    <dbReference type="NCBI Taxonomy" id="907463"/>
    <lineage>
        <taxon>Bacteria</taxon>
        <taxon>Bacillati</taxon>
        <taxon>Actinomycetota</taxon>
        <taxon>Actinomycetes</taxon>
        <taxon>Pseudonocardiales</taxon>
        <taxon>Pseudonocardiaceae</taxon>
        <taxon>Longimycelium</taxon>
    </lineage>
</organism>
<dbReference type="GO" id="GO:0005975">
    <property type="term" value="P:carbohydrate metabolic process"/>
    <property type="evidence" value="ECO:0007669"/>
    <property type="project" value="InterPro"/>
</dbReference>
<keyword evidence="5" id="KW-0326">Glycosidase</keyword>
<dbReference type="PRINTS" id="PR00133">
    <property type="entry name" value="GLHYDRLASE3"/>
</dbReference>
<dbReference type="SUPFAM" id="SSF51445">
    <property type="entry name" value="(Trans)glycosidases"/>
    <property type="match status" value="1"/>
</dbReference>
<evidence type="ECO:0000313" key="10">
    <source>
        <dbReference type="Proteomes" id="UP000637578"/>
    </source>
</evidence>
<dbReference type="PANTHER" id="PTHR30480:SF13">
    <property type="entry name" value="BETA-HEXOSAMINIDASE"/>
    <property type="match status" value="1"/>
</dbReference>
<evidence type="ECO:0000256" key="3">
    <source>
        <dbReference type="ARBA" id="ARBA00012663"/>
    </source>
</evidence>
<protein>
    <recommendedName>
        <fullName evidence="3">beta-N-acetylhexosaminidase</fullName>
        <ecNumber evidence="3">3.2.1.52</ecNumber>
    </recommendedName>
</protein>
<dbReference type="FunFam" id="3.20.20.300:FF:000014">
    <property type="entry name" value="Beta-hexosaminidase, lipoprotein"/>
    <property type="match status" value="1"/>
</dbReference>